<dbReference type="Proteomes" id="UP000192596">
    <property type="component" value="Unassembled WGS sequence"/>
</dbReference>
<proteinExistence type="predicted"/>
<accession>A0A1V8SJE7</accession>
<protein>
    <submittedName>
        <fullName evidence="2">Uncharacterized protein</fullName>
    </submittedName>
</protein>
<dbReference type="InParanoid" id="A0A1V8SJE7"/>
<evidence type="ECO:0000256" key="1">
    <source>
        <dbReference type="SAM" id="Phobius"/>
    </source>
</evidence>
<sequence length="1025" mass="113580">MISRGFIASVPSYKAKFAKWNIRHNATLDDMKYLGMVIRDQNLHDVEPAHRPRFWINGRCFYYHHVARRLKDAGLSLEHLGPTVPKPNHINIETHQERGSDRADSCPLLNLDEAPEDDAAVFIRAGPPSCGGVHLESAEPGISNYVKGAFENGQFIVNDVGELVNRSSEQGAKNLSTFHIYFNIGIDFWDRQLPNEAFLWFRKASALVQELLKDQDPRLLEIFADVSILLHAKGLGDLYNILLRQMCAMVQIEERTRHAEMQPWALMFSQLGKASGPDLITTIERGWKCGYDQFVSSPLGPSHAVNISCRLNYLVRTQGKLDAGKTLDSSWAHVMPETNDYDTSLQQRFAYGKFQYLQGKFCDALKSMFEILRLCEQASRAGVWKWWRLEIDAIELSARCYHDIDMQRPGSERFAEAEATLKRAINGAILAAALPIFVTSAGSGFWFLVRFATHQARAASVDPNDVSNPLGHDGLYCQQQVVLRNADTPSGAAWTVTKITWAWRNASIKSISRSLPLLVIAILVYISFAAASLLTAQVQSAATTDVLIVGTTCGVWNFTGEPTVVGSEAAAKFLAQTRAAALYARKCYDSDAEGTQCSQFASQAIGYAIDSQAKCPFAGDSDIHLGINAPYKQRLQVQKVTTCSPLDMTGYQRAASDVTGSLPYSWNDTFVENLLGPNLDNNYTYRYNLHGAYDDVGYGYTLDAVAFYAGADGNAWSPISEIRPEDADLTVLFLGSDHVVYNTVVADPFYRADVQGLPVNDTDPPYYIPNRHITAMACLDQYRFCNPALADSCTPLTSLSKVLNAVPDIGLSDWQHGTKVRIGYYLTLSSIYYSVAMRGAAALMASDTLLGSIQPSLPDNQYELELMNWFNISLARLQQGVVEYASGPSQLGTTGRVYVDNSLIERALCHSQKIRSPKGYYNFSVFGVGIIVVAGLLLIILGLCLDAIVGGIKRYIGRGEYSSMAWALDQELQLQRMAYEGHGWPGWDHNDDSIPFMTRGGPIGRYTDAGRHPTIHAPLPKEPER</sequence>
<feature type="transmembrane region" description="Helical" evidence="1">
    <location>
        <begin position="428"/>
        <end position="449"/>
    </location>
</feature>
<comment type="caution">
    <text evidence="2">The sequence shown here is derived from an EMBL/GenBank/DDBJ whole genome shotgun (WGS) entry which is preliminary data.</text>
</comment>
<name>A0A1V8SJE7_9PEZI</name>
<feature type="transmembrane region" description="Helical" evidence="1">
    <location>
        <begin position="514"/>
        <end position="534"/>
    </location>
</feature>
<evidence type="ECO:0000313" key="2">
    <source>
        <dbReference type="EMBL" id="OQN99262.1"/>
    </source>
</evidence>
<feature type="transmembrane region" description="Helical" evidence="1">
    <location>
        <begin position="920"/>
        <end position="945"/>
    </location>
</feature>
<keyword evidence="3" id="KW-1185">Reference proteome</keyword>
<keyword evidence="1" id="KW-0812">Transmembrane</keyword>
<gene>
    <name evidence="2" type="ORF">B0A48_15111</name>
</gene>
<dbReference type="AlphaFoldDB" id="A0A1V8SJE7"/>
<reference evidence="3" key="1">
    <citation type="submission" date="2017-03" db="EMBL/GenBank/DDBJ databases">
        <title>Genomes of endolithic fungi from Antarctica.</title>
        <authorList>
            <person name="Coleine C."/>
            <person name="Masonjones S."/>
            <person name="Stajich J.E."/>
        </authorList>
    </citation>
    <scope>NUCLEOTIDE SEQUENCE [LARGE SCALE GENOMIC DNA]</scope>
    <source>
        <strain evidence="3">CCFEE 5527</strain>
    </source>
</reference>
<evidence type="ECO:0000313" key="3">
    <source>
        <dbReference type="Proteomes" id="UP000192596"/>
    </source>
</evidence>
<keyword evidence="1" id="KW-1133">Transmembrane helix</keyword>
<keyword evidence="1" id="KW-0472">Membrane</keyword>
<dbReference type="EMBL" id="NAJO01000041">
    <property type="protein sequence ID" value="OQN99262.1"/>
    <property type="molecule type" value="Genomic_DNA"/>
</dbReference>
<dbReference type="OrthoDB" id="3540210at2759"/>
<organism evidence="2 3">
    <name type="scientific">Cryoendolithus antarcticus</name>
    <dbReference type="NCBI Taxonomy" id="1507870"/>
    <lineage>
        <taxon>Eukaryota</taxon>
        <taxon>Fungi</taxon>
        <taxon>Dikarya</taxon>
        <taxon>Ascomycota</taxon>
        <taxon>Pezizomycotina</taxon>
        <taxon>Dothideomycetes</taxon>
        <taxon>Dothideomycetidae</taxon>
        <taxon>Cladosporiales</taxon>
        <taxon>Cladosporiaceae</taxon>
        <taxon>Cryoendolithus</taxon>
    </lineage>
</organism>